<dbReference type="AlphaFoldDB" id="A0A1R3J164"/>
<dbReference type="EMBL" id="AWWV01008975">
    <property type="protein sequence ID" value="OMO88530.1"/>
    <property type="molecule type" value="Genomic_DNA"/>
</dbReference>
<dbReference type="Proteomes" id="UP000188268">
    <property type="component" value="Unassembled WGS sequence"/>
</dbReference>
<gene>
    <name evidence="1" type="ORF">CCACVL1_08318</name>
</gene>
<reference evidence="1 2" key="1">
    <citation type="submission" date="2013-09" db="EMBL/GenBank/DDBJ databases">
        <title>Corchorus capsularis genome sequencing.</title>
        <authorList>
            <person name="Alam M."/>
            <person name="Haque M.S."/>
            <person name="Islam M.S."/>
            <person name="Emdad E.M."/>
            <person name="Islam M.M."/>
            <person name="Ahmed B."/>
            <person name="Halim A."/>
            <person name="Hossen Q.M.M."/>
            <person name="Hossain M.Z."/>
            <person name="Ahmed R."/>
            <person name="Khan M.M."/>
            <person name="Islam R."/>
            <person name="Rashid M.M."/>
            <person name="Khan S.A."/>
            <person name="Rahman M.S."/>
            <person name="Alam M."/>
        </authorList>
    </citation>
    <scope>NUCLEOTIDE SEQUENCE [LARGE SCALE GENOMIC DNA]</scope>
    <source>
        <strain evidence="2">cv. CVL-1</strain>
        <tissue evidence="1">Whole seedling</tissue>
    </source>
</reference>
<evidence type="ECO:0000313" key="1">
    <source>
        <dbReference type="EMBL" id="OMO88530.1"/>
    </source>
</evidence>
<keyword evidence="2" id="KW-1185">Reference proteome</keyword>
<sequence length="19" mass="2248">MEESKIKGTGQQQQKDKRK</sequence>
<proteinExistence type="predicted"/>
<comment type="caution">
    <text evidence="1">The sequence shown here is derived from an EMBL/GenBank/DDBJ whole genome shotgun (WGS) entry which is preliminary data.</text>
</comment>
<accession>A0A1R3J164</accession>
<evidence type="ECO:0000313" key="2">
    <source>
        <dbReference type="Proteomes" id="UP000188268"/>
    </source>
</evidence>
<organism evidence="1 2">
    <name type="scientific">Corchorus capsularis</name>
    <name type="common">Jute</name>
    <dbReference type="NCBI Taxonomy" id="210143"/>
    <lineage>
        <taxon>Eukaryota</taxon>
        <taxon>Viridiplantae</taxon>
        <taxon>Streptophyta</taxon>
        <taxon>Embryophyta</taxon>
        <taxon>Tracheophyta</taxon>
        <taxon>Spermatophyta</taxon>
        <taxon>Magnoliopsida</taxon>
        <taxon>eudicotyledons</taxon>
        <taxon>Gunneridae</taxon>
        <taxon>Pentapetalae</taxon>
        <taxon>rosids</taxon>
        <taxon>malvids</taxon>
        <taxon>Malvales</taxon>
        <taxon>Malvaceae</taxon>
        <taxon>Grewioideae</taxon>
        <taxon>Apeibeae</taxon>
        <taxon>Corchorus</taxon>
    </lineage>
</organism>
<protein>
    <submittedName>
        <fullName evidence="1">Uncharacterized protein</fullName>
    </submittedName>
</protein>
<name>A0A1R3J164_COCAP</name>